<keyword evidence="3" id="KW-1185">Reference proteome</keyword>
<name>A0A0E3SJ42_METBA</name>
<dbReference type="PATRIC" id="fig|1434107.4.peg.1307"/>
<accession>A0A0E3SJ42</accession>
<organism evidence="2 3">
    <name type="scientific">Methanosarcina barkeri 3</name>
    <dbReference type="NCBI Taxonomy" id="1434107"/>
    <lineage>
        <taxon>Archaea</taxon>
        <taxon>Methanobacteriati</taxon>
        <taxon>Methanobacteriota</taxon>
        <taxon>Stenosarchaea group</taxon>
        <taxon>Methanomicrobia</taxon>
        <taxon>Methanosarcinales</taxon>
        <taxon>Methanosarcinaceae</taxon>
        <taxon>Methanosarcina</taxon>
    </lineage>
</organism>
<dbReference type="GeneID" id="24788491"/>
<feature type="coiled-coil region" evidence="1">
    <location>
        <begin position="1"/>
        <end position="42"/>
    </location>
</feature>
<dbReference type="Proteomes" id="UP000033066">
    <property type="component" value="Chromosome"/>
</dbReference>
<keyword evidence="1" id="KW-0175">Coiled coil</keyword>
<dbReference type="STRING" id="1434107.MSBR3_0993"/>
<dbReference type="AlphaFoldDB" id="A0A0E3SJ42"/>
<evidence type="ECO:0000256" key="1">
    <source>
        <dbReference type="SAM" id="Coils"/>
    </source>
</evidence>
<dbReference type="RefSeq" id="WP_048106968.1">
    <property type="nucleotide sequence ID" value="NZ_CP009517.1"/>
</dbReference>
<dbReference type="HOGENOM" id="CLU_2766028_0_0_2"/>
<sequence>MRCVKKEIRETEEIIKETEEIIKETEEIIKETEEIIREKKEKRTFTSTLIHRQMTRPRSAMRSFKKGRS</sequence>
<evidence type="ECO:0000313" key="2">
    <source>
        <dbReference type="EMBL" id="AKB81571.1"/>
    </source>
</evidence>
<proteinExistence type="predicted"/>
<gene>
    <name evidence="2" type="ORF">MSBR3_0993</name>
</gene>
<dbReference type="KEGG" id="mbak:MSBR3_0993"/>
<protein>
    <submittedName>
        <fullName evidence="2">Uncharacterized protein</fullName>
    </submittedName>
</protein>
<dbReference type="EMBL" id="CP009517">
    <property type="protein sequence ID" value="AKB81571.1"/>
    <property type="molecule type" value="Genomic_DNA"/>
</dbReference>
<reference evidence="2" key="1">
    <citation type="submission" date="2014-07" db="EMBL/GenBank/DDBJ databases">
        <title>Methanogenic archaea and the global carbon cycle.</title>
        <authorList>
            <person name="Henriksen J.R."/>
            <person name="Luke J."/>
            <person name="Reinhart S."/>
            <person name="Benedict M.N."/>
            <person name="Youngblut N.D."/>
            <person name="Metcalf M.E."/>
            <person name="Whitaker R.J."/>
            <person name="Metcalf W.W."/>
        </authorList>
    </citation>
    <scope>NUCLEOTIDE SEQUENCE [LARGE SCALE GENOMIC DNA]</scope>
    <source>
        <strain evidence="2">3</strain>
    </source>
</reference>
<evidence type="ECO:0000313" key="3">
    <source>
        <dbReference type="Proteomes" id="UP000033066"/>
    </source>
</evidence>